<sequence>MSTKSPRKGDEWSRAELLARVATESRRHHADYSVFNQAMAEHVGLHPTDMQCVALLDLEPGPVSTGDIARLTGLTSGSATRLVDRLVKAGIVERNSDPNDRRRALVSLPPAARERIAVAWDTPGRAFGAVLEGYSDAELAVIADYLHRAAEVGRAQAEELASGDAARDTAGDAAAGDAPTARTPSPPAPSPGPRRS</sequence>
<dbReference type="Gene3D" id="1.10.10.10">
    <property type="entry name" value="Winged helix-like DNA-binding domain superfamily/Winged helix DNA-binding domain"/>
    <property type="match status" value="1"/>
</dbReference>
<gene>
    <name evidence="3" type="ORF">BGK67_12755</name>
</gene>
<evidence type="ECO:0000256" key="1">
    <source>
        <dbReference type="SAM" id="MobiDB-lite"/>
    </source>
</evidence>
<dbReference type="InterPro" id="IPR000835">
    <property type="entry name" value="HTH_MarR-typ"/>
</dbReference>
<dbReference type="SUPFAM" id="SSF46785">
    <property type="entry name" value="Winged helix' DNA-binding domain"/>
    <property type="match status" value="1"/>
</dbReference>
<evidence type="ECO:0000313" key="3">
    <source>
        <dbReference type="EMBL" id="OEJ32100.1"/>
    </source>
</evidence>
<organism evidence="3 4">
    <name type="scientific">Streptomyces subrutilus</name>
    <dbReference type="NCBI Taxonomy" id="36818"/>
    <lineage>
        <taxon>Bacteria</taxon>
        <taxon>Bacillati</taxon>
        <taxon>Actinomycetota</taxon>
        <taxon>Actinomycetes</taxon>
        <taxon>Kitasatosporales</taxon>
        <taxon>Streptomycetaceae</taxon>
        <taxon>Streptomyces</taxon>
    </lineage>
</organism>
<feature type="region of interest" description="Disordered" evidence="1">
    <location>
        <begin position="157"/>
        <end position="196"/>
    </location>
</feature>
<reference evidence="3 4" key="1">
    <citation type="submission" date="2016-08" db="EMBL/GenBank/DDBJ databases">
        <title>The complete genome of Streptomyces subrutilus 10-1-1.</title>
        <authorList>
            <person name="Chen X."/>
        </authorList>
    </citation>
    <scope>NUCLEOTIDE SEQUENCE [LARGE SCALE GENOMIC DNA]</scope>
    <source>
        <strain evidence="3 4">10-1-1</strain>
    </source>
</reference>
<name>A0A1E5PRG3_9ACTN</name>
<dbReference type="InterPro" id="IPR036390">
    <property type="entry name" value="WH_DNA-bd_sf"/>
</dbReference>
<feature type="domain" description="HTH marR-type" evidence="2">
    <location>
        <begin position="14"/>
        <end position="151"/>
    </location>
</feature>
<evidence type="ECO:0000259" key="2">
    <source>
        <dbReference type="PROSITE" id="PS50995"/>
    </source>
</evidence>
<dbReference type="Proteomes" id="UP000095705">
    <property type="component" value="Unassembled WGS sequence"/>
</dbReference>
<dbReference type="PANTHER" id="PTHR33164:SF106">
    <property type="entry name" value="TRANSCRIPTIONAL REGULATORY PROTEIN"/>
    <property type="match status" value="1"/>
</dbReference>
<dbReference type="RefSeq" id="WP_069920384.1">
    <property type="nucleotide sequence ID" value="NZ_MEHK01000001.1"/>
</dbReference>
<feature type="compositionally biased region" description="Low complexity" evidence="1">
    <location>
        <begin position="171"/>
        <end position="183"/>
    </location>
</feature>
<dbReference type="CDD" id="cd00090">
    <property type="entry name" value="HTH_ARSR"/>
    <property type="match status" value="1"/>
</dbReference>
<dbReference type="PANTHER" id="PTHR33164">
    <property type="entry name" value="TRANSCRIPTIONAL REGULATOR, MARR FAMILY"/>
    <property type="match status" value="1"/>
</dbReference>
<dbReference type="GO" id="GO:0003700">
    <property type="term" value="F:DNA-binding transcription factor activity"/>
    <property type="evidence" value="ECO:0007669"/>
    <property type="project" value="InterPro"/>
</dbReference>
<dbReference type="InterPro" id="IPR039422">
    <property type="entry name" value="MarR/SlyA-like"/>
</dbReference>
<proteinExistence type="predicted"/>
<dbReference type="InterPro" id="IPR036388">
    <property type="entry name" value="WH-like_DNA-bd_sf"/>
</dbReference>
<dbReference type="Pfam" id="PF12802">
    <property type="entry name" value="MarR_2"/>
    <property type="match status" value="1"/>
</dbReference>
<protein>
    <submittedName>
        <fullName evidence="3">MarR family transcriptional regulator</fullName>
    </submittedName>
</protein>
<dbReference type="SMART" id="SM00347">
    <property type="entry name" value="HTH_MARR"/>
    <property type="match status" value="1"/>
</dbReference>
<evidence type="ECO:0000313" key="4">
    <source>
        <dbReference type="Proteomes" id="UP000095705"/>
    </source>
</evidence>
<accession>A0A1E5PRG3</accession>
<dbReference type="AlphaFoldDB" id="A0A1E5PRG3"/>
<dbReference type="GO" id="GO:0006950">
    <property type="term" value="P:response to stress"/>
    <property type="evidence" value="ECO:0007669"/>
    <property type="project" value="TreeGrafter"/>
</dbReference>
<dbReference type="STRING" id="36818.BGK67_12755"/>
<dbReference type="EMBL" id="MEHK01000001">
    <property type="protein sequence ID" value="OEJ32100.1"/>
    <property type="molecule type" value="Genomic_DNA"/>
</dbReference>
<comment type="caution">
    <text evidence="3">The sequence shown here is derived from an EMBL/GenBank/DDBJ whole genome shotgun (WGS) entry which is preliminary data.</text>
</comment>
<keyword evidence="4" id="KW-1185">Reference proteome</keyword>
<dbReference type="OrthoDB" id="162531at2"/>
<feature type="compositionally biased region" description="Pro residues" evidence="1">
    <location>
        <begin position="184"/>
        <end position="196"/>
    </location>
</feature>
<dbReference type="InterPro" id="IPR011991">
    <property type="entry name" value="ArsR-like_HTH"/>
</dbReference>
<dbReference type="PROSITE" id="PS50995">
    <property type="entry name" value="HTH_MARR_2"/>
    <property type="match status" value="1"/>
</dbReference>